<dbReference type="AlphaFoldDB" id="A0A6J4IHG8"/>
<feature type="domain" description="Low molecular weight protein antigen 6 PH" evidence="2">
    <location>
        <begin position="58"/>
        <end position="123"/>
    </location>
</feature>
<keyword evidence="1" id="KW-1133">Transmembrane helix</keyword>
<organism evidence="3">
    <name type="scientific">uncultured Acidimicrobiales bacterium</name>
    <dbReference type="NCBI Taxonomy" id="310071"/>
    <lineage>
        <taxon>Bacteria</taxon>
        <taxon>Bacillati</taxon>
        <taxon>Actinomycetota</taxon>
        <taxon>Acidimicrobiia</taxon>
        <taxon>Acidimicrobiales</taxon>
        <taxon>environmental samples</taxon>
    </lineage>
</organism>
<gene>
    <name evidence="3" type="ORF">AVDCRST_MAG76-2355</name>
</gene>
<evidence type="ECO:0000259" key="2">
    <source>
        <dbReference type="Pfam" id="PF10756"/>
    </source>
</evidence>
<sequence>MRPYHSGPGRKWLFFVFGAGIILFLGIVGLRRDDPAVFEVARLAAFLGLLLAAVRAHRLGVTADEDGVTVRTWANATSYAWDDVRTVFGTPERPMLVLRTGAEVVLLDNWHQDPASVGAEVRRRLLASRDHASS</sequence>
<name>A0A6J4IHG8_9ACTN</name>
<dbReference type="InterPro" id="IPR019692">
    <property type="entry name" value="CFP-6_PH"/>
</dbReference>
<keyword evidence="1" id="KW-0472">Membrane</keyword>
<dbReference type="Pfam" id="PF10756">
    <property type="entry name" value="bPH_6"/>
    <property type="match status" value="1"/>
</dbReference>
<feature type="transmembrane region" description="Helical" evidence="1">
    <location>
        <begin position="12"/>
        <end position="30"/>
    </location>
</feature>
<feature type="transmembrane region" description="Helical" evidence="1">
    <location>
        <begin position="36"/>
        <end position="54"/>
    </location>
</feature>
<reference evidence="3" key="1">
    <citation type="submission" date="2020-02" db="EMBL/GenBank/DDBJ databases">
        <authorList>
            <person name="Meier V. D."/>
        </authorList>
    </citation>
    <scope>NUCLEOTIDE SEQUENCE</scope>
    <source>
        <strain evidence="3">AVDCRST_MAG76</strain>
    </source>
</reference>
<keyword evidence="1" id="KW-0812">Transmembrane</keyword>
<evidence type="ECO:0000256" key="1">
    <source>
        <dbReference type="SAM" id="Phobius"/>
    </source>
</evidence>
<dbReference type="EMBL" id="CADCSZ010000148">
    <property type="protein sequence ID" value="CAA9252561.1"/>
    <property type="molecule type" value="Genomic_DNA"/>
</dbReference>
<proteinExistence type="predicted"/>
<evidence type="ECO:0000313" key="3">
    <source>
        <dbReference type="EMBL" id="CAA9252561.1"/>
    </source>
</evidence>
<protein>
    <recommendedName>
        <fullName evidence="2">Low molecular weight protein antigen 6 PH domain-containing protein</fullName>
    </recommendedName>
</protein>
<accession>A0A6J4IHG8</accession>